<proteinExistence type="predicted"/>
<dbReference type="Proteomes" id="UP001303946">
    <property type="component" value="Plasmid unnamed1"/>
</dbReference>
<accession>A0ABZ0D1I3</accession>
<keyword evidence="1" id="KW-0614">Plasmid</keyword>
<reference evidence="1 2" key="1">
    <citation type="submission" date="2023-10" db="EMBL/GenBank/DDBJ databases">
        <title>Bacteria for the degradation of biodegradable plastic PBAT(Polybutylene adipate terephthalate).</title>
        <authorList>
            <person name="Weon H.-Y."/>
            <person name="Yeon J."/>
        </authorList>
    </citation>
    <scope>NUCLEOTIDE SEQUENCE [LARGE SCALE GENOMIC DNA]</scope>
    <source>
        <strain evidence="1 2">SBD 7-3</strain>
        <plasmid evidence="1 2">unnamed1</plasmid>
    </source>
</reference>
<name>A0ABZ0D1I3_9BURK</name>
<keyword evidence="2" id="KW-1185">Reference proteome</keyword>
<dbReference type="EMBL" id="CP136337">
    <property type="protein sequence ID" value="WOB11110.1"/>
    <property type="molecule type" value="Genomic_DNA"/>
</dbReference>
<evidence type="ECO:0000313" key="2">
    <source>
        <dbReference type="Proteomes" id="UP001303946"/>
    </source>
</evidence>
<sequence>MLEQLEAAGLVRRVPNRCDDGRAQGDRWTIALTEDGKALARRPVLSETMIFVLDLVYRGYKPVAFCRGRSEHGGRQGTIAALRKLGLLDQTGESLTAAGHEAIKSLFEIRD</sequence>
<organism evidence="1 2">
    <name type="scientific">Piscinibacter gummiphilus</name>
    <dbReference type="NCBI Taxonomy" id="946333"/>
    <lineage>
        <taxon>Bacteria</taxon>
        <taxon>Pseudomonadati</taxon>
        <taxon>Pseudomonadota</taxon>
        <taxon>Betaproteobacteria</taxon>
        <taxon>Burkholderiales</taxon>
        <taxon>Sphaerotilaceae</taxon>
        <taxon>Piscinibacter</taxon>
    </lineage>
</organism>
<protein>
    <recommendedName>
        <fullName evidence="3">HTH marR-type domain-containing protein</fullName>
    </recommendedName>
</protein>
<evidence type="ECO:0008006" key="3">
    <source>
        <dbReference type="Google" id="ProtNLM"/>
    </source>
</evidence>
<evidence type="ECO:0000313" key="1">
    <source>
        <dbReference type="EMBL" id="WOB11110.1"/>
    </source>
</evidence>
<geneLocation type="plasmid" evidence="1 2">
    <name>unnamed1</name>
</geneLocation>
<gene>
    <name evidence="1" type="ORF">RXV79_27105</name>
</gene>
<dbReference type="RefSeq" id="WP_316704246.1">
    <property type="nucleotide sequence ID" value="NZ_CP136337.1"/>
</dbReference>